<accession>A0A0C3P9Z5</accession>
<dbReference type="EMBL" id="KN831952">
    <property type="protein sequence ID" value="KIO10390.1"/>
    <property type="molecule type" value="Genomic_DNA"/>
</dbReference>
<dbReference type="InParanoid" id="A0A0C3P9Z5"/>
<dbReference type="AlphaFoldDB" id="A0A0C3P9Z5"/>
<evidence type="ECO:0000313" key="3">
    <source>
        <dbReference type="Proteomes" id="UP000054217"/>
    </source>
</evidence>
<feature type="domain" description="C2H2-type" evidence="1">
    <location>
        <begin position="50"/>
        <end position="71"/>
    </location>
</feature>
<keyword evidence="3" id="KW-1185">Reference proteome</keyword>
<dbReference type="Proteomes" id="UP000054217">
    <property type="component" value="Unassembled WGS sequence"/>
</dbReference>
<protein>
    <recommendedName>
        <fullName evidence="1">C2H2-type domain-containing protein</fullName>
    </recommendedName>
</protein>
<evidence type="ECO:0000313" key="2">
    <source>
        <dbReference type="EMBL" id="KIO10390.1"/>
    </source>
</evidence>
<organism evidence="2 3">
    <name type="scientific">Pisolithus tinctorius Marx 270</name>
    <dbReference type="NCBI Taxonomy" id="870435"/>
    <lineage>
        <taxon>Eukaryota</taxon>
        <taxon>Fungi</taxon>
        <taxon>Dikarya</taxon>
        <taxon>Basidiomycota</taxon>
        <taxon>Agaricomycotina</taxon>
        <taxon>Agaricomycetes</taxon>
        <taxon>Agaricomycetidae</taxon>
        <taxon>Boletales</taxon>
        <taxon>Sclerodermatineae</taxon>
        <taxon>Pisolithaceae</taxon>
        <taxon>Pisolithus</taxon>
    </lineage>
</organism>
<proteinExistence type="predicted"/>
<dbReference type="InterPro" id="IPR013087">
    <property type="entry name" value="Znf_C2H2_type"/>
</dbReference>
<gene>
    <name evidence="2" type="ORF">M404DRAFT_904946</name>
</gene>
<name>A0A0C3P9Z5_PISTI</name>
<dbReference type="PROSITE" id="PS00028">
    <property type="entry name" value="ZINC_FINGER_C2H2_1"/>
    <property type="match status" value="1"/>
</dbReference>
<dbReference type="HOGENOM" id="CLU_2074144_0_0_1"/>
<evidence type="ECO:0000259" key="1">
    <source>
        <dbReference type="PROSITE" id="PS00028"/>
    </source>
</evidence>
<sequence length="118" mass="12888">MIACPLGLTNLSKAPFIHCNSTATYNTRLGFSLPLLIKRTAVRQKSTGLCHRCKRSFPCSAGNWDHCRCNHRGTCSSPSSVTLVIRCLSSTSDIGSRSRMHPIRAGGARIHFITPCIT</sequence>
<reference evidence="3" key="2">
    <citation type="submission" date="2015-01" db="EMBL/GenBank/DDBJ databases">
        <title>Evolutionary Origins and Diversification of the Mycorrhizal Mutualists.</title>
        <authorList>
            <consortium name="DOE Joint Genome Institute"/>
            <consortium name="Mycorrhizal Genomics Consortium"/>
            <person name="Kohler A."/>
            <person name="Kuo A."/>
            <person name="Nagy L.G."/>
            <person name="Floudas D."/>
            <person name="Copeland A."/>
            <person name="Barry K.W."/>
            <person name="Cichocki N."/>
            <person name="Veneault-Fourrey C."/>
            <person name="LaButti K."/>
            <person name="Lindquist E.A."/>
            <person name="Lipzen A."/>
            <person name="Lundell T."/>
            <person name="Morin E."/>
            <person name="Murat C."/>
            <person name="Riley R."/>
            <person name="Ohm R."/>
            <person name="Sun H."/>
            <person name="Tunlid A."/>
            <person name="Henrissat B."/>
            <person name="Grigoriev I.V."/>
            <person name="Hibbett D.S."/>
            <person name="Martin F."/>
        </authorList>
    </citation>
    <scope>NUCLEOTIDE SEQUENCE [LARGE SCALE GENOMIC DNA]</scope>
    <source>
        <strain evidence="3">Marx 270</strain>
    </source>
</reference>
<reference evidence="2 3" key="1">
    <citation type="submission" date="2014-04" db="EMBL/GenBank/DDBJ databases">
        <authorList>
            <consortium name="DOE Joint Genome Institute"/>
            <person name="Kuo A."/>
            <person name="Kohler A."/>
            <person name="Costa M.D."/>
            <person name="Nagy L.G."/>
            <person name="Floudas D."/>
            <person name="Copeland A."/>
            <person name="Barry K.W."/>
            <person name="Cichocki N."/>
            <person name="Veneault-Fourrey C."/>
            <person name="LaButti K."/>
            <person name="Lindquist E.A."/>
            <person name="Lipzen A."/>
            <person name="Lundell T."/>
            <person name="Morin E."/>
            <person name="Murat C."/>
            <person name="Sun H."/>
            <person name="Tunlid A."/>
            <person name="Henrissat B."/>
            <person name="Grigoriev I.V."/>
            <person name="Hibbett D.S."/>
            <person name="Martin F."/>
            <person name="Nordberg H.P."/>
            <person name="Cantor M.N."/>
            <person name="Hua S.X."/>
        </authorList>
    </citation>
    <scope>NUCLEOTIDE SEQUENCE [LARGE SCALE GENOMIC DNA]</scope>
    <source>
        <strain evidence="2 3">Marx 270</strain>
    </source>
</reference>